<reference evidence="3 4" key="1">
    <citation type="journal article" date="2016" name="Antonie Van Leeuwenhoek">
        <title>Dongia soli sp. nov., isolated from soil from Dokdo, Korea.</title>
        <authorList>
            <person name="Kim D.U."/>
            <person name="Lee H."/>
            <person name="Kim H."/>
            <person name="Kim S.G."/>
            <person name="Ka J.O."/>
        </authorList>
    </citation>
    <scope>NUCLEOTIDE SEQUENCE [LARGE SCALE GENOMIC DNA]</scope>
    <source>
        <strain evidence="3 4">D78</strain>
    </source>
</reference>
<accession>A0ABU5E528</accession>
<evidence type="ECO:0000256" key="2">
    <source>
        <dbReference type="SAM" id="Phobius"/>
    </source>
</evidence>
<gene>
    <name evidence="3" type="ORF">SMD27_00865</name>
</gene>
<evidence type="ECO:0000256" key="1">
    <source>
        <dbReference type="SAM" id="MobiDB-lite"/>
    </source>
</evidence>
<dbReference type="Proteomes" id="UP001279642">
    <property type="component" value="Unassembled WGS sequence"/>
</dbReference>
<evidence type="ECO:0000313" key="4">
    <source>
        <dbReference type="Proteomes" id="UP001279642"/>
    </source>
</evidence>
<feature type="transmembrane region" description="Helical" evidence="2">
    <location>
        <begin position="82"/>
        <end position="102"/>
    </location>
</feature>
<comment type="caution">
    <text evidence="3">The sequence shown here is derived from an EMBL/GenBank/DDBJ whole genome shotgun (WGS) entry which is preliminary data.</text>
</comment>
<feature type="transmembrane region" description="Helical" evidence="2">
    <location>
        <begin position="138"/>
        <end position="159"/>
    </location>
</feature>
<keyword evidence="2" id="KW-0472">Membrane</keyword>
<keyword evidence="2" id="KW-0812">Transmembrane</keyword>
<name>A0ABU5E528_9PROT</name>
<dbReference type="RefSeq" id="WP_320506450.1">
    <property type="nucleotide sequence ID" value="NZ_JAXCLW010000001.1"/>
</dbReference>
<organism evidence="3 4">
    <name type="scientific">Dongia soli</name>
    <dbReference type="NCBI Taxonomy" id="600628"/>
    <lineage>
        <taxon>Bacteria</taxon>
        <taxon>Pseudomonadati</taxon>
        <taxon>Pseudomonadota</taxon>
        <taxon>Alphaproteobacteria</taxon>
        <taxon>Rhodospirillales</taxon>
        <taxon>Dongiaceae</taxon>
        <taxon>Dongia</taxon>
    </lineage>
</organism>
<sequence length="168" mass="18838">MAKQKEAADSVDNVEELPDQPSELAESTHAELLMMYTECAHSIRFAKAQQWHTMGGVLLIFIALGIYSNYLGPSSLALKTALGLSILSSIGGIYSLMIYQFWQATERQKLSFIADRFSSTLRQVRGLTGRQEADLQRYVLLFFMVFCILAGNWLLVLFVTPKLHNLGT</sequence>
<feature type="region of interest" description="Disordered" evidence="1">
    <location>
        <begin position="1"/>
        <end position="22"/>
    </location>
</feature>
<feature type="transmembrane region" description="Helical" evidence="2">
    <location>
        <begin position="51"/>
        <end position="70"/>
    </location>
</feature>
<protein>
    <submittedName>
        <fullName evidence="3">Uncharacterized protein</fullName>
    </submittedName>
</protein>
<dbReference type="EMBL" id="JAXCLW010000001">
    <property type="protein sequence ID" value="MDY0881382.1"/>
    <property type="molecule type" value="Genomic_DNA"/>
</dbReference>
<proteinExistence type="predicted"/>
<evidence type="ECO:0000313" key="3">
    <source>
        <dbReference type="EMBL" id="MDY0881382.1"/>
    </source>
</evidence>
<keyword evidence="2" id="KW-1133">Transmembrane helix</keyword>
<keyword evidence="4" id="KW-1185">Reference proteome</keyword>